<dbReference type="EMBL" id="FOOG01000034">
    <property type="protein sequence ID" value="SFG32222.1"/>
    <property type="molecule type" value="Genomic_DNA"/>
</dbReference>
<dbReference type="InterPro" id="IPR000298">
    <property type="entry name" value="Cyt_c_oxidase-like_su3"/>
</dbReference>
<evidence type="ECO:0000256" key="1">
    <source>
        <dbReference type="ARBA" id="ARBA00004651"/>
    </source>
</evidence>
<comment type="similarity">
    <text evidence="2 7">Belongs to the cytochrome c oxidase subunit 3 family.</text>
</comment>
<reference evidence="11" key="1">
    <citation type="submission" date="2016-10" db="EMBL/GenBank/DDBJ databases">
        <authorList>
            <person name="Varghese N."/>
            <person name="Submissions S."/>
        </authorList>
    </citation>
    <scope>NUCLEOTIDE SEQUENCE [LARGE SCALE GENOMIC DNA]</scope>
    <source>
        <strain evidence="11">FP5</strain>
    </source>
</reference>
<dbReference type="Pfam" id="PF00510">
    <property type="entry name" value="COX3"/>
    <property type="match status" value="1"/>
</dbReference>
<protein>
    <submittedName>
        <fullName evidence="10">Cytochrome c oxidase subunit 3</fullName>
    </submittedName>
</protein>
<dbReference type="InterPro" id="IPR024791">
    <property type="entry name" value="Cyt_c/ubiquinol_Oxase_su3"/>
</dbReference>
<dbReference type="PANTHER" id="PTHR11403:SF2">
    <property type="entry name" value="CYTOCHROME BO(3) UBIQUINOL OXIDASE SUBUNIT 3"/>
    <property type="match status" value="1"/>
</dbReference>
<keyword evidence="11" id="KW-1185">Reference proteome</keyword>
<evidence type="ECO:0000256" key="3">
    <source>
        <dbReference type="ARBA" id="ARBA00022475"/>
    </source>
</evidence>
<evidence type="ECO:0000256" key="4">
    <source>
        <dbReference type="ARBA" id="ARBA00022692"/>
    </source>
</evidence>
<dbReference type="PANTHER" id="PTHR11403">
    <property type="entry name" value="CYTOCHROME C OXIDASE SUBUNIT III"/>
    <property type="match status" value="1"/>
</dbReference>
<dbReference type="AlphaFoldDB" id="A0A1I2QUX3"/>
<keyword evidence="3" id="KW-1003">Cell membrane</keyword>
<feature type="domain" description="Heme-copper oxidase subunit III family profile" evidence="9">
    <location>
        <begin position="15"/>
        <end position="190"/>
    </location>
</feature>
<dbReference type="SUPFAM" id="SSF81452">
    <property type="entry name" value="Cytochrome c oxidase subunit III-like"/>
    <property type="match status" value="1"/>
</dbReference>
<accession>A0A1I2QUX3</accession>
<feature type="transmembrane region" description="Helical" evidence="8">
    <location>
        <begin position="20"/>
        <end position="39"/>
    </location>
</feature>
<evidence type="ECO:0000256" key="6">
    <source>
        <dbReference type="ARBA" id="ARBA00023136"/>
    </source>
</evidence>
<dbReference type="InterPro" id="IPR035973">
    <property type="entry name" value="Cyt_c_oxidase_su3-like_sf"/>
</dbReference>
<feature type="transmembrane region" description="Helical" evidence="8">
    <location>
        <begin position="125"/>
        <end position="149"/>
    </location>
</feature>
<dbReference type="GO" id="GO:0005886">
    <property type="term" value="C:plasma membrane"/>
    <property type="evidence" value="ECO:0007669"/>
    <property type="project" value="UniProtKB-SubCell"/>
</dbReference>
<dbReference type="GO" id="GO:0019646">
    <property type="term" value="P:aerobic electron transport chain"/>
    <property type="evidence" value="ECO:0007669"/>
    <property type="project" value="InterPro"/>
</dbReference>
<dbReference type="InterPro" id="IPR013833">
    <property type="entry name" value="Cyt_c_oxidase_su3_a-hlx"/>
</dbReference>
<feature type="transmembrane region" description="Helical" evidence="8">
    <location>
        <begin position="169"/>
        <end position="189"/>
    </location>
</feature>
<name>A0A1I2QUX3_9BACI</name>
<dbReference type="GO" id="GO:0004129">
    <property type="term" value="F:cytochrome-c oxidase activity"/>
    <property type="evidence" value="ECO:0007669"/>
    <property type="project" value="InterPro"/>
</dbReference>
<evidence type="ECO:0000259" key="9">
    <source>
        <dbReference type="PROSITE" id="PS50253"/>
    </source>
</evidence>
<evidence type="ECO:0000256" key="2">
    <source>
        <dbReference type="ARBA" id="ARBA00010581"/>
    </source>
</evidence>
<dbReference type="FunFam" id="1.20.120.80:FF:000001">
    <property type="entry name" value="Cytochrome (Ubi)quinol oxidase subunit III"/>
    <property type="match status" value="1"/>
</dbReference>
<keyword evidence="5 8" id="KW-1133">Transmembrane helix</keyword>
<evidence type="ECO:0000313" key="11">
    <source>
        <dbReference type="Proteomes" id="UP000198897"/>
    </source>
</evidence>
<gene>
    <name evidence="10" type="ORF">SAMN05216353_13440</name>
</gene>
<proteinExistence type="inferred from homology"/>
<organism evidence="10 11">
    <name type="scientific">Halobacillus alkaliphilus</name>
    <dbReference type="NCBI Taxonomy" id="396056"/>
    <lineage>
        <taxon>Bacteria</taxon>
        <taxon>Bacillati</taxon>
        <taxon>Bacillota</taxon>
        <taxon>Bacilli</taxon>
        <taxon>Bacillales</taxon>
        <taxon>Bacillaceae</taxon>
        <taxon>Halobacillus</taxon>
    </lineage>
</organism>
<keyword evidence="6 8" id="KW-0472">Membrane</keyword>
<evidence type="ECO:0000256" key="7">
    <source>
        <dbReference type="RuleBase" id="RU003376"/>
    </source>
</evidence>
<dbReference type="RefSeq" id="WP_089753362.1">
    <property type="nucleotide sequence ID" value="NZ_FOOG01000034.1"/>
</dbReference>
<comment type="subcellular location">
    <subcellularLocation>
        <location evidence="1 7">Cell membrane</location>
        <topology evidence="1 7">Multi-pass membrane protein</topology>
    </subcellularLocation>
</comment>
<dbReference type="OrthoDB" id="2691381at2"/>
<dbReference type="Gene3D" id="1.20.120.80">
    <property type="entry name" value="Cytochrome c oxidase, subunit III, four-helix bundle"/>
    <property type="match status" value="1"/>
</dbReference>
<feature type="transmembrane region" description="Helical" evidence="8">
    <location>
        <begin position="51"/>
        <end position="73"/>
    </location>
</feature>
<dbReference type="Proteomes" id="UP000198897">
    <property type="component" value="Unassembled WGS sequence"/>
</dbReference>
<dbReference type="PROSITE" id="PS50253">
    <property type="entry name" value="COX3"/>
    <property type="match status" value="1"/>
</dbReference>
<sequence>MSSKTISQDLFGDKRIGFFIYLFVEVVMFSTLFATYIIYTPPQTGPHPGELFEWKTTILASIFLLSSSGTLLLSEKGLNNRNMKLVRAGIGLTFLLGAAFMYFEIEEFRKFIMEGHVISTNNFLSSYYVLVGLHASHVTFGLGWMIILFIQGRVLPFNLFKEKHKIFNYYWHFVDVIWVIILLVVYIPYLL</sequence>
<evidence type="ECO:0000313" key="10">
    <source>
        <dbReference type="EMBL" id="SFG32222.1"/>
    </source>
</evidence>
<evidence type="ECO:0000256" key="8">
    <source>
        <dbReference type="SAM" id="Phobius"/>
    </source>
</evidence>
<evidence type="ECO:0000256" key="5">
    <source>
        <dbReference type="ARBA" id="ARBA00022989"/>
    </source>
</evidence>
<feature type="transmembrane region" description="Helical" evidence="8">
    <location>
        <begin position="85"/>
        <end position="105"/>
    </location>
</feature>
<keyword evidence="4 7" id="KW-0812">Transmembrane</keyword>